<keyword evidence="4" id="KW-0560">Oxidoreductase</keyword>
<dbReference type="EMBL" id="QFOD01000002">
    <property type="protein sequence ID" value="PZP35827.1"/>
    <property type="molecule type" value="Genomic_DNA"/>
</dbReference>
<comment type="caution">
    <text evidence="7">The sequence shown here is derived from an EMBL/GenBank/DDBJ whole genome shotgun (WGS) entry which is preliminary data.</text>
</comment>
<dbReference type="InterPro" id="IPR007867">
    <property type="entry name" value="GMC_OxRtase_C"/>
</dbReference>
<accession>A0A2W5E307</accession>
<evidence type="ECO:0000256" key="2">
    <source>
        <dbReference type="ARBA" id="ARBA00022630"/>
    </source>
</evidence>
<reference evidence="7 8" key="1">
    <citation type="submission" date="2017-08" db="EMBL/GenBank/DDBJ databases">
        <title>Infants hospitalized years apart are colonized by the same room-sourced microbial strains.</title>
        <authorList>
            <person name="Brooks B."/>
            <person name="Olm M.R."/>
            <person name="Firek B.A."/>
            <person name="Baker R."/>
            <person name="Thomas B.C."/>
            <person name="Morowitz M.J."/>
            <person name="Banfield J.F."/>
        </authorList>
    </citation>
    <scope>NUCLEOTIDE SEQUENCE [LARGE SCALE GENOMIC DNA]</scope>
    <source>
        <strain evidence="7">S2_012_000_R2_81</strain>
    </source>
</reference>
<organism evidence="7 8">
    <name type="scientific">Roseateles depolymerans</name>
    <dbReference type="NCBI Taxonomy" id="76731"/>
    <lineage>
        <taxon>Bacteria</taxon>
        <taxon>Pseudomonadati</taxon>
        <taxon>Pseudomonadota</taxon>
        <taxon>Betaproteobacteria</taxon>
        <taxon>Burkholderiales</taxon>
        <taxon>Sphaerotilaceae</taxon>
        <taxon>Roseateles</taxon>
    </lineage>
</organism>
<name>A0A2W5E307_9BURK</name>
<evidence type="ECO:0000313" key="7">
    <source>
        <dbReference type="EMBL" id="PZP35827.1"/>
    </source>
</evidence>
<sequence>MSSLQDPILDGLARGWKVYGGPHAALPAVLACDVVIIGSGAGAGITAEMLARAGLKIVIVEEGPLRSSRQFRQREADAYPQLYQEAAGRKTRDQAINILQGRSVGGSTTVNWAGAFRTPPEVLAHWGERFGLGDFGVADMAPWFEQVERRLNITPWATSPNENNDVLRRGAEKLGIAAHVVARNVKGCWNLGSCGLGCPTNAKQSMLVSTLPVALDLGATLLVQTRARQLLLKDGQVSGLLAEPVALDGTPSGAPLTITARHYVVAGGAINSPALLLRSGAPDPHALLGRRTFLHPTAGGTALFDHEVAGWAGAPLSVYVDHFLHQGPLDGPVGYKLEVAPVHPGFALTNGGGLGADLATRAREMPRSQLTIALMRDGFHAESPGGRVQLRDDGSPVLDYPLNDYLLDGVRRAYLSMAEIQFAAGAQAVRPVHEQAAPWRTLAEARTGIAGLAMKPFLATVGSAHVMGGCTMAADAGRGVVRPDGQHWQLANLSVHDGSLFPTSLGANPQQTVYGLAARLSAGLIGRLGGQALPLG</sequence>
<evidence type="ECO:0000259" key="5">
    <source>
        <dbReference type="Pfam" id="PF00732"/>
    </source>
</evidence>
<feature type="domain" description="Glucose-methanol-choline oxidoreductase C-terminal" evidence="6">
    <location>
        <begin position="386"/>
        <end position="517"/>
    </location>
</feature>
<evidence type="ECO:0000259" key="6">
    <source>
        <dbReference type="Pfam" id="PF05199"/>
    </source>
</evidence>
<dbReference type="SUPFAM" id="SSF51905">
    <property type="entry name" value="FAD/NAD(P)-binding domain"/>
    <property type="match status" value="1"/>
</dbReference>
<dbReference type="PANTHER" id="PTHR46056:SF12">
    <property type="entry name" value="LONG-CHAIN-ALCOHOL OXIDASE"/>
    <property type="match status" value="1"/>
</dbReference>
<gene>
    <name evidence="7" type="ORF">DI603_03410</name>
</gene>
<dbReference type="InterPro" id="IPR036188">
    <property type="entry name" value="FAD/NAD-bd_sf"/>
</dbReference>
<keyword evidence="3" id="KW-0274">FAD</keyword>
<evidence type="ECO:0000256" key="1">
    <source>
        <dbReference type="ARBA" id="ARBA00010790"/>
    </source>
</evidence>
<dbReference type="GO" id="GO:0016614">
    <property type="term" value="F:oxidoreductase activity, acting on CH-OH group of donors"/>
    <property type="evidence" value="ECO:0007669"/>
    <property type="project" value="InterPro"/>
</dbReference>
<protein>
    <submittedName>
        <fullName evidence="7">GMC family oxidoreductase</fullName>
    </submittedName>
</protein>
<evidence type="ECO:0000256" key="4">
    <source>
        <dbReference type="ARBA" id="ARBA00023002"/>
    </source>
</evidence>
<evidence type="ECO:0000313" key="8">
    <source>
        <dbReference type="Proteomes" id="UP000249633"/>
    </source>
</evidence>
<feature type="domain" description="Glucose-methanol-choline oxidoreductase N-terminal" evidence="5">
    <location>
        <begin position="81"/>
        <end position="296"/>
    </location>
</feature>
<dbReference type="InterPro" id="IPR000172">
    <property type="entry name" value="GMC_OxRdtase_N"/>
</dbReference>
<dbReference type="AlphaFoldDB" id="A0A2W5E307"/>
<comment type="similarity">
    <text evidence="1">Belongs to the GMC oxidoreductase family.</text>
</comment>
<proteinExistence type="inferred from homology"/>
<dbReference type="GO" id="GO:0050660">
    <property type="term" value="F:flavin adenine dinucleotide binding"/>
    <property type="evidence" value="ECO:0007669"/>
    <property type="project" value="InterPro"/>
</dbReference>
<dbReference type="Proteomes" id="UP000249633">
    <property type="component" value="Unassembled WGS sequence"/>
</dbReference>
<dbReference type="Pfam" id="PF00732">
    <property type="entry name" value="GMC_oxred_N"/>
    <property type="match status" value="1"/>
</dbReference>
<dbReference type="PANTHER" id="PTHR46056">
    <property type="entry name" value="LONG-CHAIN-ALCOHOL OXIDASE"/>
    <property type="match status" value="1"/>
</dbReference>
<dbReference type="Pfam" id="PF05199">
    <property type="entry name" value="GMC_oxred_C"/>
    <property type="match status" value="1"/>
</dbReference>
<evidence type="ECO:0000256" key="3">
    <source>
        <dbReference type="ARBA" id="ARBA00022827"/>
    </source>
</evidence>
<dbReference type="Gene3D" id="3.50.50.60">
    <property type="entry name" value="FAD/NAD(P)-binding domain"/>
    <property type="match status" value="2"/>
</dbReference>
<keyword evidence="2" id="KW-0285">Flavoprotein</keyword>